<name>A0A1R3GVC9_COCAP</name>
<sequence length="40" mass="3691">MALNPRSKGTNSVRKIGGNLGGGLAAAKIGGNLGGGLAAA</sequence>
<dbReference type="AlphaFoldDB" id="A0A1R3GVC9"/>
<protein>
    <submittedName>
        <fullName evidence="1">Uncharacterized protein</fullName>
    </submittedName>
</protein>
<reference evidence="1 2" key="1">
    <citation type="submission" date="2013-09" db="EMBL/GenBank/DDBJ databases">
        <title>Corchorus capsularis genome sequencing.</title>
        <authorList>
            <person name="Alam M."/>
            <person name="Haque M.S."/>
            <person name="Islam M.S."/>
            <person name="Emdad E.M."/>
            <person name="Islam M.M."/>
            <person name="Ahmed B."/>
            <person name="Halim A."/>
            <person name="Hossen Q.M.M."/>
            <person name="Hossain M.Z."/>
            <person name="Ahmed R."/>
            <person name="Khan M.M."/>
            <person name="Islam R."/>
            <person name="Rashid M.M."/>
            <person name="Khan S.A."/>
            <person name="Rahman M.S."/>
            <person name="Alam M."/>
        </authorList>
    </citation>
    <scope>NUCLEOTIDE SEQUENCE [LARGE SCALE GENOMIC DNA]</scope>
    <source>
        <strain evidence="2">cv. CVL-1</strain>
        <tissue evidence="1">Whole seedling</tissue>
    </source>
</reference>
<comment type="caution">
    <text evidence="1">The sequence shown here is derived from an EMBL/GenBank/DDBJ whole genome shotgun (WGS) entry which is preliminary data.</text>
</comment>
<organism evidence="1 2">
    <name type="scientific">Corchorus capsularis</name>
    <name type="common">Jute</name>
    <dbReference type="NCBI Taxonomy" id="210143"/>
    <lineage>
        <taxon>Eukaryota</taxon>
        <taxon>Viridiplantae</taxon>
        <taxon>Streptophyta</taxon>
        <taxon>Embryophyta</taxon>
        <taxon>Tracheophyta</taxon>
        <taxon>Spermatophyta</taxon>
        <taxon>Magnoliopsida</taxon>
        <taxon>eudicotyledons</taxon>
        <taxon>Gunneridae</taxon>
        <taxon>Pentapetalae</taxon>
        <taxon>rosids</taxon>
        <taxon>malvids</taxon>
        <taxon>Malvales</taxon>
        <taxon>Malvaceae</taxon>
        <taxon>Grewioideae</taxon>
        <taxon>Apeibeae</taxon>
        <taxon>Corchorus</taxon>
    </lineage>
</organism>
<accession>A0A1R3GVC9</accession>
<keyword evidence="2" id="KW-1185">Reference proteome</keyword>
<evidence type="ECO:0000313" key="1">
    <source>
        <dbReference type="EMBL" id="OMO61971.1"/>
    </source>
</evidence>
<proteinExistence type="predicted"/>
<dbReference type="Gramene" id="OMO61971">
    <property type="protein sequence ID" value="OMO61971"/>
    <property type="gene ID" value="CCACVL1_23103"/>
</dbReference>
<dbReference type="EMBL" id="AWWV01013361">
    <property type="protein sequence ID" value="OMO61971.1"/>
    <property type="molecule type" value="Genomic_DNA"/>
</dbReference>
<dbReference type="Proteomes" id="UP000188268">
    <property type="component" value="Unassembled WGS sequence"/>
</dbReference>
<gene>
    <name evidence="1" type="ORF">CCACVL1_23103</name>
</gene>
<evidence type="ECO:0000313" key="2">
    <source>
        <dbReference type="Proteomes" id="UP000188268"/>
    </source>
</evidence>